<keyword evidence="1" id="KW-0482">Metalloprotease</keyword>
<dbReference type="CDD" id="cd01301">
    <property type="entry name" value="rDP_like"/>
    <property type="match status" value="1"/>
</dbReference>
<gene>
    <name evidence="2" type="ORF">GBAR_LOCUS29511</name>
</gene>
<protein>
    <recommendedName>
        <fullName evidence="1">Dipeptidase</fullName>
        <ecNumber evidence="1">3.4.13.19</ecNumber>
    </recommendedName>
</protein>
<dbReference type="SUPFAM" id="SSF51556">
    <property type="entry name" value="Metallo-dependent hydrolases"/>
    <property type="match status" value="1"/>
</dbReference>
<keyword evidence="1" id="KW-0645">Protease</keyword>
<dbReference type="PROSITE" id="PS51365">
    <property type="entry name" value="RENAL_DIPEPTIDASE_2"/>
    <property type="match status" value="1"/>
</dbReference>
<evidence type="ECO:0000313" key="2">
    <source>
        <dbReference type="EMBL" id="CAI8054000.1"/>
    </source>
</evidence>
<keyword evidence="1" id="KW-1015">Disulfide bond</keyword>
<dbReference type="EMBL" id="CASHTH010004135">
    <property type="protein sequence ID" value="CAI8054000.1"/>
    <property type="molecule type" value="Genomic_DNA"/>
</dbReference>
<dbReference type="InterPro" id="IPR008257">
    <property type="entry name" value="Pept_M19"/>
</dbReference>
<comment type="catalytic activity">
    <reaction evidence="1">
        <text>an L-aminoacyl-L-amino acid + H2O = 2 an L-alpha-amino acid</text>
        <dbReference type="Rhea" id="RHEA:48940"/>
        <dbReference type="ChEBI" id="CHEBI:15377"/>
        <dbReference type="ChEBI" id="CHEBI:59869"/>
        <dbReference type="ChEBI" id="CHEBI:77460"/>
        <dbReference type="EC" id="3.4.13.19"/>
    </reaction>
</comment>
<comment type="subunit">
    <text evidence="1">Homodimer; disulfide-linked.</text>
</comment>
<sequence length="357" mass="38965">MEKKNEKMTLNTQISELHEQTLVIDSHNDAIVAHIRRGNVSLADENAQNTTDPVGTIAYLRGPVPREEEAIGIQLNIPQMRQGGIDAAFFAVDVTRAWKNHLAYALDAFGWFEAEVTANANDICIARKASDIREAKASGKLAAVLVIENSEAVERSLNILRSLYMLGVRSIGLTHNLNTWASTGNDEEDMGGGLTRFGMTLVKEMNRLGMLVDVSHISERGFWDVLEISEHPVIASHSNCKTLCRHSRNLSNEQLKALAANGGVVGITFVPGFITTDGWTKMPPLAQLLNHFAYAIDIAGIDHVGIGSDFDGGGDLLKDASEFIKIAEGLSERGYSDEDIRKVLGENHLRVFEAACG</sequence>
<dbReference type="EC" id="3.4.13.19" evidence="1"/>
<dbReference type="Gene3D" id="3.20.20.140">
    <property type="entry name" value="Metal-dependent hydrolases"/>
    <property type="match status" value="1"/>
</dbReference>
<dbReference type="PANTHER" id="PTHR10443:SF12">
    <property type="entry name" value="DIPEPTIDASE"/>
    <property type="match status" value="1"/>
</dbReference>
<dbReference type="GO" id="GO:0098552">
    <property type="term" value="C:side of membrane"/>
    <property type="evidence" value="ECO:0007669"/>
    <property type="project" value="UniProtKB-KW"/>
</dbReference>
<keyword evidence="1" id="KW-0862">Zinc</keyword>
<dbReference type="AlphaFoldDB" id="A0AA35TT79"/>
<comment type="similarity">
    <text evidence="1">Belongs to the metallo-dependent hydrolases superfamily. Peptidase M19 family.</text>
</comment>
<dbReference type="GO" id="GO:0046872">
    <property type="term" value="F:metal ion binding"/>
    <property type="evidence" value="ECO:0007669"/>
    <property type="project" value="UniProtKB-UniRule"/>
</dbReference>
<dbReference type="Pfam" id="PF01244">
    <property type="entry name" value="Peptidase_M19"/>
    <property type="match status" value="1"/>
</dbReference>
<keyword evidence="1" id="KW-0449">Lipoprotein</keyword>
<keyword evidence="1" id="KW-0472">Membrane</keyword>
<keyword evidence="1" id="KW-0224">Dipeptidase</keyword>
<name>A0AA35TT79_GEOBA</name>
<dbReference type="Proteomes" id="UP001174909">
    <property type="component" value="Unassembled WGS sequence"/>
</dbReference>
<evidence type="ECO:0000256" key="1">
    <source>
        <dbReference type="RuleBase" id="RU341113"/>
    </source>
</evidence>
<keyword evidence="1" id="KW-0378">Hydrolase</keyword>
<dbReference type="PANTHER" id="PTHR10443">
    <property type="entry name" value="MICROSOMAL DIPEPTIDASE"/>
    <property type="match status" value="1"/>
</dbReference>
<dbReference type="InterPro" id="IPR032466">
    <property type="entry name" value="Metal_Hydrolase"/>
</dbReference>
<evidence type="ECO:0000313" key="3">
    <source>
        <dbReference type="Proteomes" id="UP001174909"/>
    </source>
</evidence>
<proteinExistence type="inferred from homology"/>
<comment type="subcellular location">
    <subcellularLocation>
        <location evidence="1">Membrane</location>
        <topology evidence="1">Lipid-anchor</topology>
        <topology evidence="1">GPI-anchor</topology>
    </subcellularLocation>
</comment>
<organism evidence="2 3">
    <name type="scientific">Geodia barretti</name>
    <name type="common">Barrett's horny sponge</name>
    <dbReference type="NCBI Taxonomy" id="519541"/>
    <lineage>
        <taxon>Eukaryota</taxon>
        <taxon>Metazoa</taxon>
        <taxon>Porifera</taxon>
        <taxon>Demospongiae</taxon>
        <taxon>Heteroscleromorpha</taxon>
        <taxon>Tetractinellida</taxon>
        <taxon>Astrophorina</taxon>
        <taxon>Geodiidae</taxon>
        <taxon>Geodia</taxon>
    </lineage>
</organism>
<dbReference type="GO" id="GO:0006508">
    <property type="term" value="P:proteolysis"/>
    <property type="evidence" value="ECO:0007669"/>
    <property type="project" value="UniProtKB-KW"/>
</dbReference>
<keyword evidence="1" id="KW-0336">GPI-anchor</keyword>
<reference evidence="2" key="1">
    <citation type="submission" date="2023-03" db="EMBL/GenBank/DDBJ databases">
        <authorList>
            <person name="Steffen K."/>
            <person name="Cardenas P."/>
        </authorList>
    </citation>
    <scope>NUCLEOTIDE SEQUENCE</scope>
</reference>
<keyword evidence="1" id="KW-0325">Glycoprotein</keyword>
<dbReference type="GO" id="GO:0070573">
    <property type="term" value="F:metallodipeptidase activity"/>
    <property type="evidence" value="ECO:0007669"/>
    <property type="project" value="InterPro"/>
</dbReference>
<accession>A0AA35TT79</accession>
<comment type="cofactor">
    <cofactor evidence="1">
        <name>Zn(2+)</name>
        <dbReference type="ChEBI" id="CHEBI:29105"/>
    </cofactor>
</comment>
<keyword evidence="3" id="KW-1185">Reference proteome</keyword>
<keyword evidence="1" id="KW-0479">Metal-binding</keyword>
<comment type="caution">
    <text evidence="2">The sequence shown here is derived from an EMBL/GenBank/DDBJ whole genome shotgun (WGS) entry which is preliminary data.</text>
</comment>